<dbReference type="InterPro" id="IPR035920">
    <property type="entry name" value="YhbY-like_sf"/>
</dbReference>
<evidence type="ECO:0000256" key="3">
    <source>
        <dbReference type="SAM" id="Phobius"/>
    </source>
</evidence>
<keyword evidence="3" id="KW-0472">Membrane</keyword>
<dbReference type="EMBL" id="PKPP01005312">
    <property type="protein sequence ID" value="PWA60610.1"/>
    <property type="molecule type" value="Genomic_DNA"/>
</dbReference>
<sequence>MIKIMLFECHGFLRKLREADCWVFIVNGYHKAKIKEALLVERLKRYEVSRLQGPRVKSVEITGEERFYMKKMAQKGSNDIPVGRRVKVFCKPCKPGQIQEYANELARLSGGIPIQIIGDDTIIFYRGKDYVQPEVMSPVDTLSKKKHVLDIYEPIEVVGILALFKLELDGYNTKFIKTDTGIGHEDTRASSRILIEIEGILNVTLRPFFLKNPVRLEIYPTHNWACYSSPLTHSLYLLDPNPLLHRRSKSLLRSGNFTYPLTSTQMCTAQIILLLMWLDGCHLFQSTVSHIFCSTPFFLYNILDKWVRCLDCSCSALGLLLLNRSGILFVYSFLISVWIVGDGLAVCVFRSVEMDGWVKSIKGQCGRLLPWQPATVAAIVCAPAFLPNFSDPWLYKMETVGSFPARLTYILKPTRKGTLFWYSPLICVPRVSVMSLAVSDQASVLHIVAGDVHGNFLGLIDKTFGHACFKFVGLQLPNSVISKRFITRAVVLHFNDHPRVFMATTMLLSNNNNRKANYLHNQYRCIPVWPSVATPLTHWWSSQPDFVLTYKHSFYSNNLRSCRRHGFQQVNGTSTNAYNEVM</sequence>
<comment type="caution">
    <text evidence="5">The sequence shown here is derived from an EMBL/GenBank/DDBJ whole genome shotgun (WGS) entry which is preliminary data.</text>
</comment>
<name>A0A2U1MH65_ARTAN</name>
<dbReference type="InterPro" id="IPR001890">
    <property type="entry name" value="RNA-binding_CRM"/>
</dbReference>
<dbReference type="SMART" id="SM01103">
    <property type="entry name" value="CRS1_YhbY"/>
    <property type="match status" value="1"/>
</dbReference>
<accession>A0A2U1MH65</accession>
<dbReference type="PROSITE" id="PS51295">
    <property type="entry name" value="CRM"/>
    <property type="match status" value="1"/>
</dbReference>
<keyword evidence="3" id="KW-0812">Transmembrane</keyword>
<keyword evidence="1 2" id="KW-0694">RNA-binding</keyword>
<evidence type="ECO:0000256" key="2">
    <source>
        <dbReference type="PROSITE-ProRule" id="PRU00626"/>
    </source>
</evidence>
<dbReference type="Proteomes" id="UP000245207">
    <property type="component" value="Unassembled WGS sequence"/>
</dbReference>
<keyword evidence="6" id="KW-1185">Reference proteome</keyword>
<dbReference type="STRING" id="35608.A0A2U1MH65"/>
<reference evidence="5 6" key="1">
    <citation type="journal article" date="2018" name="Mol. Plant">
        <title>The genome of Artemisia annua provides insight into the evolution of Asteraceae family and artemisinin biosynthesis.</title>
        <authorList>
            <person name="Shen Q."/>
            <person name="Zhang L."/>
            <person name="Liao Z."/>
            <person name="Wang S."/>
            <person name="Yan T."/>
            <person name="Shi P."/>
            <person name="Liu M."/>
            <person name="Fu X."/>
            <person name="Pan Q."/>
            <person name="Wang Y."/>
            <person name="Lv Z."/>
            <person name="Lu X."/>
            <person name="Zhang F."/>
            <person name="Jiang W."/>
            <person name="Ma Y."/>
            <person name="Chen M."/>
            <person name="Hao X."/>
            <person name="Li L."/>
            <person name="Tang Y."/>
            <person name="Lv G."/>
            <person name="Zhou Y."/>
            <person name="Sun X."/>
            <person name="Brodelius P.E."/>
            <person name="Rose J.K.C."/>
            <person name="Tang K."/>
        </authorList>
    </citation>
    <scope>NUCLEOTIDE SEQUENCE [LARGE SCALE GENOMIC DNA]</scope>
    <source>
        <strain evidence="6">cv. Huhao1</strain>
        <tissue evidence="5">Leaf</tissue>
    </source>
</reference>
<evidence type="ECO:0000313" key="6">
    <source>
        <dbReference type="Proteomes" id="UP000245207"/>
    </source>
</evidence>
<dbReference type="Gene3D" id="3.30.110.60">
    <property type="entry name" value="YhbY-like"/>
    <property type="match status" value="1"/>
</dbReference>
<dbReference type="GO" id="GO:0003723">
    <property type="term" value="F:RNA binding"/>
    <property type="evidence" value="ECO:0007669"/>
    <property type="project" value="UniProtKB-UniRule"/>
</dbReference>
<dbReference type="AlphaFoldDB" id="A0A2U1MH65"/>
<protein>
    <submittedName>
        <fullName evidence="5">RNA-binding CRS1 / YhbY (CRM) domain protein</fullName>
    </submittedName>
</protein>
<dbReference type="PANTHER" id="PTHR31426">
    <property type="entry name" value="GROUP II INTRON SPLICING FACTOR CRS1-LIKE"/>
    <property type="match status" value="1"/>
</dbReference>
<dbReference type="InterPro" id="IPR040286">
    <property type="entry name" value="At3g25440-like"/>
</dbReference>
<evidence type="ECO:0000313" key="5">
    <source>
        <dbReference type="EMBL" id="PWA60610.1"/>
    </source>
</evidence>
<keyword evidence="3" id="KW-1133">Transmembrane helix</keyword>
<organism evidence="5 6">
    <name type="scientific">Artemisia annua</name>
    <name type="common">Sweet wormwood</name>
    <dbReference type="NCBI Taxonomy" id="35608"/>
    <lineage>
        <taxon>Eukaryota</taxon>
        <taxon>Viridiplantae</taxon>
        <taxon>Streptophyta</taxon>
        <taxon>Embryophyta</taxon>
        <taxon>Tracheophyta</taxon>
        <taxon>Spermatophyta</taxon>
        <taxon>Magnoliopsida</taxon>
        <taxon>eudicotyledons</taxon>
        <taxon>Gunneridae</taxon>
        <taxon>Pentapetalae</taxon>
        <taxon>asterids</taxon>
        <taxon>campanulids</taxon>
        <taxon>Asterales</taxon>
        <taxon>Asteraceae</taxon>
        <taxon>Asteroideae</taxon>
        <taxon>Anthemideae</taxon>
        <taxon>Artemisiinae</taxon>
        <taxon>Artemisia</taxon>
    </lineage>
</organism>
<feature type="transmembrane region" description="Helical" evidence="3">
    <location>
        <begin position="327"/>
        <end position="349"/>
    </location>
</feature>
<gene>
    <name evidence="5" type="ORF">CTI12_AA376910</name>
</gene>
<feature type="domain" description="CRM" evidence="4">
    <location>
        <begin position="37"/>
        <end position="137"/>
    </location>
</feature>
<proteinExistence type="predicted"/>
<evidence type="ECO:0000256" key="1">
    <source>
        <dbReference type="ARBA" id="ARBA00022884"/>
    </source>
</evidence>
<dbReference type="PANTHER" id="PTHR31426:SF2">
    <property type="entry name" value="OS01G0958400 PROTEIN"/>
    <property type="match status" value="1"/>
</dbReference>
<evidence type="ECO:0000259" key="4">
    <source>
        <dbReference type="PROSITE" id="PS51295"/>
    </source>
</evidence>
<dbReference type="SUPFAM" id="SSF75471">
    <property type="entry name" value="YhbY-like"/>
    <property type="match status" value="1"/>
</dbReference>